<dbReference type="GO" id="GO:0008800">
    <property type="term" value="F:beta-lactamase activity"/>
    <property type="evidence" value="ECO:0007669"/>
    <property type="project" value="InterPro"/>
</dbReference>
<dbReference type="SUPFAM" id="SSF56601">
    <property type="entry name" value="beta-lactamase/transpeptidase-like"/>
    <property type="match status" value="1"/>
</dbReference>
<protein>
    <recommendedName>
        <fullName evidence="3">Beta-lactamase class A catalytic domain-containing protein</fullName>
    </recommendedName>
</protein>
<sequence length="348" mass="36521">MNFGKHVKRKNARRYSVSVVASLLLTCLVCVAAGAGLANLRFEESAHAMSPSETSGTAASNNASGNANQQNATPVSLQAVQDAISAADGSPAITTQGFTLSAESQAAVQAQLANFANGGYTTSFMLADIATGRTIEYNADTQIYSASSAKAPYLMSLFSTGTVDLNAVYQASDPQAAAIQQKVDVVLRDSDNDAYDWFYQTYGLDLFNTWAEQQGVSSRMTPERGGYMFSSARDMAKLWTAGYGFLFAGQTSGAQGVAPESLQWLAGEMTDSRNSNIHAALGDTNTVYTKAGWIAGEGGYYSLNDAGIVASQSGAYVLAVLTDACDRNDLLTGLIGALDAVHSGDMQG</sequence>
<evidence type="ECO:0000256" key="2">
    <source>
        <dbReference type="SAM" id="SignalP"/>
    </source>
</evidence>
<feature type="signal peptide" evidence="2">
    <location>
        <begin position="1"/>
        <end position="32"/>
    </location>
</feature>
<feature type="compositionally biased region" description="Low complexity" evidence="1">
    <location>
        <begin position="54"/>
        <end position="71"/>
    </location>
</feature>
<dbReference type="eggNOG" id="COG2367">
    <property type="taxonomic scope" value="Bacteria"/>
</dbReference>
<gene>
    <name evidence="4" type="ORF">BRUM_0433</name>
</gene>
<reference evidence="4 5" key="1">
    <citation type="submission" date="2014-03" db="EMBL/GenBank/DDBJ databases">
        <title>Genomics of Bifidobacteria.</title>
        <authorList>
            <person name="Ventura M."/>
            <person name="Milani C."/>
            <person name="Lugli G.A."/>
        </authorList>
    </citation>
    <scope>NUCLEOTIDE SEQUENCE [LARGE SCALE GENOMIC DNA]</scope>
    <source>
        <strain evidence="4 5">LMG 21811</strain>
    </source>
</reference>
<comment type="caution">
    <text evidence="4">The sequence shown here is derived from an EMBL/GenBank/DDBJ whole genome shotgun (WGS) entry which is preliminary data.</text>
</comment>
<dbReference type="Proteomes" id="UP000029078">
    <property type="component" value="Unassembled WGS sequence"/>
</dbReference>
<dbReference type="InterPro" id="IPR012338">
    <property type="entry name" value="Beta-lactam/transpept-like"/>
</dbReference>
<dbReference type="AlphaFoldDB" id="A0A087CVK3"/>
<dbReference type="Gene3D" id="3.40.710.10">
    <property type="entry name" value="DD-peptidase/beta-lactamase superfamily"/>
    <property type="match status" value="1"/>
</dbReference>
<keyword evidence="2" id="KW-0732">Signal</keyword>
<dbReference type="GO" id="GO:0046677">
    <property type="term" value="P:response to antibiotic"/>
    <property type="evidence" value="ECO:0007669"/>
    <property type="project" value="InterPro"/>
</dbReference>
<evidence type="ECO:0000313" key="5">
    <source>
        <dbReference type="Proteomes" id="UP000029078"/>
    </source>
</evidence>
<name>A0A087CVK3_BIFRU</name>
<evidence type="ECO:0000259" key="3">
    <source>
        <dbReference type="Pfam" id="PF13354"/>
    </source>
</evidence>
<dbReference type="EMBL" id="JGZL01000012">
    <property type="protein sequence ID" value="KFI87303.1"/>
    <property type="molecule type" value="Genomic_DNA"/>
</dbReference>
<dbReference type="Pfam" id="PF13354">
    <property type="entry name" value="Beta-lactamase2"/>
    <property type="match status" value="1"/>
</dbReference>
<dbReference type="InterPro" id="IPR045155">
    <property type="entry name" value="Beta-lactam_cat"/>
</dbReference>
<dbReference type="InterPro" id="IPR000871">
    <property type="entry name" value="Beta-lactam_class-A"/>
</dbReference>
<evidence type="ECO:0000256" key="1">
    <source>
        <dbReference type="SAM" id="MobiDB-lite"/>
    </source>
</evidence>
<dbReference type="PANTHER" id="PTHR35333">
    <property type="entry name" value="BETA-LACTAMASE"/>
    <property type="match status" value="1"/>
</dbReference>
<organism evidence="4 5">
    <name type="scientific">Bifidobacterium ruminantium</name>
    <dbReference type="NCBI Taxonomy" id="78346"/>
    <lineage>
        <taxon>Bacteria</taxon>
        <taxon>Bacillati</taxon>
        <taxon>Actinomycetota</taxon>
        <taxon>Actinomycetes</taxon>
        <taxon>Bifidobacteriales</taxon>
        <taxon>Bifidobacteriaceae</taxon>
        <taxon>Bifidobacterium</taxon>
    </lineage>
</organism>
<feature type="region of interest" description="Disordered" evidence="1">
    <location>
        <begin position="51"/>
        <end position="71"/>
    </location>
</feature>
<proteinExistence type="predicted"/>
<feature type="chain" id="PRO_5038617181" description="Beta-lactamase class A catalytic domain-containing protein" evidence="2">
    <location>
        <begin position="33"/>
        <end position="348"/>
    </location>
</feature>
<evidence type="ECO:0000313" key="4">
    <source>
        <dbReference type="EMBL" id="KFI87303.1"/>
    </source>
</evidence>
<dbReference type="GO" id="GO:0030655">
    <property type="term" value="P:beta-lactam antibiotic catabolic process"/>
    <property type="evidence" value="ECO:0007669"/>
    <property type="project" value="InterPro"/>
</dbReference>
<dbReference type="RefSeq" id="WP_026647169.1">
    <property type="nucleotide sequence ID" value="NZ_JGZL01000012.1"/>
</dbReference>
<keyword evidence="5" id="KW-1185">Reference proteome</keyword>
<dbReference type="PANTHER" id="PTHR35333:SF3">
    <property type="entry name" value="BETA-LACTAMASE-TYPE TRANSPEPTIDASE FOLD CONTAINING PROTEIN"/>
    <property type="match status" value="1"/>
</dbReference>
<accession>A0A087CVK3</accession>
<feature type="domain" description="Beta-lactamase class A catalytic" evidence="3">
    <location>
        <begin position="124"/>
        <end position="322"/>
    </location>
</feature>